<evidence type="ECO:0000256" key="1">
    <source>
        <dbReference type="SAM" id="MobiDB-lite"/>
    </source>
</evidence>
<keyword evidence="3" id="KW-1185">Reference proteome</keyword>
<accession>A0A067DMD1</accession>
<protein>
    <submittedName>
        <fullName evidence="2">Uncharacterized protein</fullName>
    </submittedName>
</protein>
<name>A0A067DMD1_CITSI</name>
<evidence type="ECO:0000313" key="2">
    <source>
        <dbReference type="EMBL" id="KDO42710.1"/>
    </source>
</evidence>
<feature type="region of interest" description="Disordered" evidence="1">
    <location>
        <begin position="1"/>
        <end position="39"/>
    </location>
</feature>
<reference evidence="2 3" key="1">
    <citation type="submission" date="2014-04" db="EMBL/GenBank/DDBJ databases">
        <authorList>
            <consortium name="International Citrus Genome Consortium"/>
            <person name="Gmitter F."/>
            <person name="Chen C."/>
            <person name="Farmerie W."/>
            <person name="Harkins T."/>
            <person name="Desany B."/>
            <person name="Mohiuddin M."/>
            <person name="Kodira C."/>
            <person name="Borodovsky M."/>
            <person name="Lomsadze A."/>
            <person name="Burns P."/>
            <person name="Jenkins J."/>
            <person name="Prochnik S."/>
            <person name="Shu S."/>
            <person name="Chapman J."/>
            <person name="Pitluck S."/>
            <person name="Schmutz J."/>
            <person name="Rokhsar D."/>
        </authorList>
    </citation>
    <scope>NUCLEOTIDE SEQUENCE</scope>
</reference>
<dbReference type="Proteomes" id="UP000027120">
    <property type="component" value="Unassembled WGS sequence"/>
</dbReference>
<dbReference type="EMBL" id="KK785443">
    <property type="protein sequence ID" value="KDO42710.1"/>
    <property type="molecule type" value="Genomic_DNA"/>
</dbReference>
<proteinExistence type="predicted"/>
<organism evidence="2 3">
    <name type="scientific">Citrus sinensis</name>
    <name type="common">Sweet orange</name>
    <name type="synonym">Citrus aurantium var. sinensis</name>
    <dbReference type="NCBI Taxonomy" id="2711"/>
    <lineage>
        <taxon>Eukaryota</taxon>
        <taxon>Viridiplantae</taxon>
        <taxon>Streptophyta</taxon>
        <taxon>Embryophyta</taxon>
        <taxon>Tracheophyta</taxon>
        <taxon>Spermatophyta</taxon>
        <taxon>Magnoliopsida</taxon>
        <taxon>eudicotyledons</taxon>
        <taxon>Gunneridae</taxon>
        <taxon>Pentapetalae</taxon>
        <taxon>rosids</taxon>
        <taxon>malvids</taxon>
        <taxon>Sapindales</taxon>
        <taxon>Rutaceae</taxon>
        <taxon>Aurantioideae</taxon>
        <taxon>Citrus</taxon>
    </lineage>
</organism>
<feature type="compositionally biased region" description="Basic and acidic residues" evidence="1">
    <location>
        <begin position="24"/>
        <end position="39"/>
    </location>
</feature>
<evidence type="ECO:0000313" key="3">
    <source>
        <dbReference type="Proteomes" id="UP000027120"/>
    </source>
</evidence>
<feature type="non-terminal residue" evidence="2">
    <location>
        <position position="39"/>
    </location>
</feature>
<dbReference type="AlphaFoldDB" id="A0A067DMD1"/>
<sequence length="39" mass="4465">MAEVEPRAAGDQLAVKSPSTHRRLLPEKSRPRLNLERRV</sequence>
<gene>
    <name evidence="2" type="ORF">CISIN_1g0362272mg</name>
</gene>